<accession>A0A6V7VUE5</accession>
<proteinExistence type="predicted"/>
<name>A0A6V7VUE5_MELEN</name>
<dbReference type="AlphaFoldDB" id="A0A6V7VUE5"/>
<sequence>MEFMWRLVGRCTVNFTLEIRLLKRDFKAPKLNYLKEKRFLRRAYLPKV</sequence>
<reference evidence="1 2" key="1">
    <citation type="submission" date="2020-08" db="EMBL/GenBank/DDBJ databases">
        <authorList>
            <person name="Koutsovoulos G."/>
            <person name="Danchin GJ E."/>
        </authorList>
    </citation>
    <scope>NUCLEOTIDE SEQUENCE [LARGE SCALE GENOMIC DNA]</scope>
</reference>
<organism evidence="1 2">
    <name type="scientific">Meloidogyne enterolobii</name>
    <name type="common">Root-knot nematode worm</name>
    <name type="synonym">Meloidogyne mayaguensis</name>
    <dbReference type="NCBI Taxonomy" id="390850"/>
    <lineage>
        <taxon>Eukaryota</taxon>
        <taxon>Metazoa</taxon>
        <taxon>Ecdysozoa</taxon>
        <taxon>Nematoda</taxon>
        <taxon>Chromadorea</taxon>
        <taxon>Rhabditida</taxon>
        <taxon>Tylenchina</taxon>
        <taxon>Tylenchomorpha</taxon>
        <taxon>Tylenchoidea</taxon>
        <taxon>Meloidogynidae</taxon>
        <taxon>Meloidogyninae</taxon>
        <taxon>Meloidogyne</taxon>
    </lineage>
</organism>
<gene>
    <name evidence="1" type="ORF">MENT_LOCUS30378</name>
</gene>
<evidence type="ECO:0000313" key="1">
    <source>
        <dbReference type="EMBL" id="CAD2178439.1"/>
    </source>
</evidence>
<comment type="caution">
    <text evidence="1">The sequence shown here is derived from an EMBL/GenBank/DDBJ whole genome shotgun (WGS) entry which is preliminary data.</text>
</comment>
<dbReference type="Proteomes" id="UP000580250">
    <property type="component" value="Unassembled WGS sequence"/>
</dbReference>
<dbReference type="EMBL" id="CAJEWN010000319">
    <property type="protein sequence ID" value="CAD2178439.1"/>
    <property type="molecule type" value="Genomic_DNA"/>
</dbReference>
<evidence type="ECO:0000313" key="2">
    <source>
        <dbReference type="Proteomes" id="UP000580250"/>
    </source>
</evidence>
<protein>
    <submittedName>
        <fullName evidence="1">Uncharacterized protein</fullName>
    </submittedName>
</protein>